<dbReference type="PANTHER" id="PTHR21660:SF1">
    <property type="entry name" value="ACYL-COENZYME A THIOESTERASE 13"/>
    <property type="match status" value="1"/>
</dbReference>
<sequence length="145" mass="15890">MSKGRGLELLKNVGMYLRNADCFDQMMKRITFVDGGDGKATAELKLGKEHLNKMGGMHGGFSSTLVDSITTFALMTHNVEDIKTGVSVDLHITFLKGAKENDEIVVQANTLRCGRTLAFLECEIRNKKDNSLLVKGAHTKFIGQG</sequence>
<organism evidence="4 5">
    <name type="scientific">Chironomus riparius</name>
    <dbReference type="NCBI Taxonomy" id="315576"/>
    <lineage>
        <taxon>Eukaryota</taxon>
        <taxon>Metazoa</taxon>
        <taxon>Ecdysozoa</taxon>
        <taxon>Arthropoda</taxon>
        <taxon>Hexapoda</taxon>
        <taxon>Insecta</taxon>
        <taxon>Pterygota</taxon>
        <taxon>Neoptera</taxon>
        <taxon>Endopterygota</taxon>
        <taxon>Diptera</taxon>
        <taxon>Nematocera</taxon>
        <taxon>Chironomoidea</taxon>
        <taxon>Chironomidae</taxon>
        <taxon>Chironominae</taxon>
        <taxon>Chironomus</taxon>
    </lineage>
</organism>
<dbReference type="InterPro" id="IPR006683">
    <property type="entry name" value="Thioestr_dom"/>
</dbReference>
<dbReference type="Pfam" id="PF03061">
    <property type="entry name" value="4HBT"/>
    <property type="match status" value="1"/>
</dbReference>
<accession>A0A9N9WZN2</accession>
<dbReference type="CDD" id="cd03443">
    <property type="entry name" value="PaaI_thioesterase"/>
    <property type="match status" value="1"/>
</dbReference>
<dbReference type="InterPro" id="IPR039298">
    <property type="entry name" value="ACOT13"/>
</dbReference>
<proteinExistence type="inferred from homology"/>
<evidence type="ECO:0000259" key="3">
    <source>
        <dbReference type="Pfam" id="PF03061"/>
    </source>
</evidence>
<gene>
    <name evidence="4" type="ORF">CHIRRI_LOCUS12945</name>
</gene>
<evidence type="ECO:0000313" key="5">
    <source>
        <dbReference type="Proteomes" id="UP001153620"/>
    </source>
</evidence>
<evidence type="ECO:0000256" key="1">
    <source>
        <dbReference type="ARBA" id="ARBA00008324"/>
    </source>
</evidence>
<evidence type="ECO:0000256" key="2">
    <source>
        <dbReference type="ARBA" id="ARBA00022801"/>
    </source>
</evidence>
<reference evidence="4" key="1">
    <citation type="submission" date="2022-01" db="EMBL/GenBank/DDBJ databases">
        <authorList>
            <person name="King R."/>
        </authorList>
    </citation>
    <scope>NUCLEOTIDE SEQUENCE</scope>
</reference>
<name>A0A9N9WZN2_9DIPT</name>
<dbReference type="Gene3D" id="3.10.129.10">
    <property type="entry name" value="Hotdog Thioesterase"/>
    <property type="match status" value="1"/>
</dbReference>
<protein>
    <recommendedName>
        <fullName evidence="3">Thioesterase domain-containing protein</fullName>
    </recommendedName>
</protein>
<dbReference type="InterPro" id="IPR003736">
    <property type="entry name" value="PAAI_dom"/>
</dbReference>
<dbReference type="InterPro" id="IPR029069">
    <property type="entry name" value="HotDog_dom_sf"/>
</dbReference>
<dbReference type="FunFam" id="3.10.129.10:FF:000033">
    <property type="entry name" value="acyl-coenzyme A thioesterase 13"/>
    <property type="match status" value="1"/>
</dbReference>
<keyword evidence="5" id="KW-1185">Reference proteome</keyword>
<dbReference type="GO" id="GO:0047617">
    <property type="term" value="F:fatty acyl-CoA hydrolase activity"/>
    <property type="evidence" value="ECO:0007669"/>
    <property type="project" value="InterPro"/>
</dbReference>
<dbReference type="NCBIfam" id="TIGR00369">
    <property type="entry name" value="unchar_dom_1"/>
    <property type="match status" value="1"/>
</dbReference>
<feature type="domain" description="Thioesterase" evidence="3">
    <location>
        <begin position="54"/>
        <end position="130"/>
    </location>
</feature>
<dbReference type="OrthoDB" id="46529at2759"/>
<dbReference type="PANTHER" id="PTHR21660">
    <property type="entry name" value="THIOESTERASE SUPERFAMILY MEMBER-RELATED"/>
    <property type="match status" value="1"/>
</dbReference>
<dbReference type="SUPFAM" id="SSF54637">
    <property type="entry name" value="Thioesterase/thiol ester dehydrase-isomerase"/>
    <property type="match status" value="1"/>
</dbReference>
<reference evidence="4" key="2">
    <citation type="submission" date="2022-10" db="EMBL/GenBank/DDBJ databases">
        <authorList>
            <consortium name="ENA_rothamsted_submissions"/>
            <consortium name="culmorum"/>
            <person name="King R."/>
        </authorList>
    </citation>
    <scope>NUCLEOTIDE SEQUENCE</scope>
</reference>
<dbReference type="Proteomes" id="UP001153620">
    <property type="component" value="Chromosome 4"/>
</dbReference>
<comment type="similarity">
    <text evidence="1">Belongs to the thioesterase PaaI family.</text>
</comment>
<dbReference type="EMBL" id="OU895880">
    <property type="protein sequence ID" value="CAG9810128.1"/>
    <property type="molecule type" value="Genomic_DNA"/>
</dbReference>
<keyword evidence="2" id="KW-0378">Hydrolase</keyword>
<dbReference type="AlphaFoldDB" id="A0A9N9WZN2"/>
<evidence type="ECO:0000313" key="4">
    <source>
        <dbReference type="EMBL" id="CAG9810128.1"/>
    </source>
</evidence>